<sequence>MNNIDEEYEQLVQHLHDCRREAESFKTSSRRLSPKTLELIVAGLCREAVNEDLKGRITEVLAEAADAGKSITPALHYSRRKFAKRKTRMNALRNPKGRTIASRRNG</sequence>
<proteinExistence type="predicted"/>
<comment type="caution">
    <text evidence="1">The sequence shown here is derived from an EMBL/GenBank/DDBJ whole genome shotgun (WGS) entry which is preliminary data.</text>
</comment>
<evidence type="ECO:0000313" key="1">
    <source>
        <dbReference type="EMBL" id="KAK6757594.1"/>
    </source>
</evidence>
<keyword evidence="2" id="KW-1185">Reference proteome</keyword>
<protein>
    <submittedName>
        <fullName evidence="1">Uncharacterized protein</fullName>
    </submittedName>
</protein>
<gene>
    <name evidence="1" type="primary">Necator_chrV.g20214</name>
    <name evidence="1" type="ORF">RB195_015422</name>
</gene>
<reference evidence="1 2" key="1">
    <citation type="submission" date="2023-08" db="EMBL/GenBank/DDBJ databases">
        <title>A Necator americanus chromosomal reference genome.</title>
        <authorList>
            <person name="Ilik V."/>
            <person name="Petrzelkova K.J."/>
            <person name="Pardy F."/>
            <person name="Fuh T."/>
            <person name="Niatou-Singa F.S."/>
            <person name="Gouil Q."/>
            <person name="Baker L."/>
            <person name="Ritchie M.E."/>
            <person name="Jex A.R."/>
            <person name="Gazzola D."/>
            <person name="Li H."/>
            <person name="Toshio Fujiwara R."/>
            <person name="Zhan B."/>
            <person name="Aroian R.V."/>
            <person name="Pafco B."/>
            <person name="Schwarz E.M."/>
        </authorList>
    </citation>
    <scope>NUCLEOTIDE SEQUENCE [LARGE SCALE GENOMIC DNA]</scope>
    <source>
        <strain evidence="1 2">Aroian</strain>
        <tissue evidence="1">Whole animal</tissue>
    </source>
</reference>
<dbReference type="EMBL" id="JAVFWL010000005">
    <property type="protein sequence ID" value="KAK6757594.1"/>
    <property type="molecule type" value="Genomic_DNA"/>
</dbReference>
<name>A0ABR1E4H6_NECAM</name>
<dbReference type="Proteomes" id="UP001303046">
    <property type="component" value="Unassembled WGS sequence"/>
</dbReference>
<accession>A0ABR1E4H6</accession>
<evidence type="ECO:0000313" key="2">
    <source>
        <dbReference type="Proteomes" id="UP001303046"/>
    </source>
</evidence>
<organism evidence="1 2">
    <name type="scientific">Necator americanus</name>
    <name type="common">Human hookworm</name>
    <dbReference type="NCBI Taxonomy" id="51031"/>
    <lineage>
        <taxon>Eukaryota</taxon>
        <taxon>Metazoa</taxon>
        <taxon>Ecdysozoa</taxon>
        <taxon>Nematoda</taxon>
        <taxon>Chromadorea</taxon>
        <taxon>Rhabditida</taxon>
        <taxon>Rhabditina</taxon>
        <taxon>Rhabditomorpha</taxon>
        <taxon>Strongyloidea</taxon>
        <taxon>Ancylostomatidae</taxon>
        <taxon>Bunostominae</taxon>
        <taxon>Necator</taxon>
    </lineage>
</organism>